<keyword evidence="2" id="KW-0378">Hydrolase</keyword>
<dbReference type="RefSeq" id="XP_037148526.1">
    <property type="nucleotide sequence ID" value="XM_037295828.1"/>
</dbReference>
<dbReference type="InterPro" id="IPR029058">
    <property type="entry name" value="AB_hydrolase_fold"/>
</dbReference>
<dbReference type="EMBL" id="JACCJB010000020">
    <property type="protein sequence ID" value="KAF6219091.1"/>
    <property type="molecule type" value="Genomic_DNA"/>
</dbReference>
<feature type="domain" description="AB hydrolase-1" evidence="3">
    <location>
        <begin position="16"/>
        <end position="92"/>
    </location>
</feature>
<dbReference type="Proteomes" id="UP000593566">
    <property type="component" value="Unassembled WGS sequence"/>
</dbReference>
<dbReference type="Pfam" id="PF00561">
    <property type="entry name" value="Abhydrolase_1"/>
    <property type="match status" value="1"/>
</dbReference>
<gene>
    <name evidence="4" type="ORF">HO133_004916</name>
</gene>
<reference evidence="4 5" key="1">
    <citation type="journal article" date="2020" name="Genomics">
        <title>Complete, high-quality genomes from long-read metagenomic sequencing of two wolf lichen thalli reveals enigmatic genome architecture.</title>
        <authorList>
            <person name="McKenzie S.K."/>
            <person name="Walston R.F."/>
            <person name="Allen J.L."/>
        </authorList>
    </citation>
    <scope>NUCLEOTIDE SEQUENCE [LARGE SCALE GENOMIC DNA]</scope>
    <source>
        <strain evidence="4">WasteWater1</strain>
    </source>
</reference>
<evidence type="ECO:0000256" key="2">
    <source>
        <dbReference type="ARBA" id="ARBA00022801"/>
    </source>
</evidence>
<evidence type="ECO:0000256" key="1">
    <source>
        <dbReference type="ARBA" id="ARBA00010088"/>
    </source>
</evidence>
<evidence type="ECO:0000313" key="4">
    <source>
        <dbReference type="EMBL" id="KAF6219091.1"/>
    </source>
</evidence>
<evidence type="ECO:0000313" key="5">
    <source>
        <dbReference type="Proteomes" id="UP000593566"/>
    </source>
</evidence>
<organism evidence="4 5">
    <name type="scientific">Letharia lupina</name>
    <dbReference type="NCBI Taxonomy" id="560253"/>
    <lineage>
        <taxon>Eukaryota</taxon>
        <taxon>Fungi</taxon>
        <taxon>Dikarya</taxon>
        <taxon>Ascomycota</taxon>
        <taxon>Pezizomycotina</taxon>
        <taxon>Lecanoromycetes</taxon>
        <taxon>OSLEUM clade</taxon>
        <taxon>Lecanoromycetidae</taxon>
        <taxon>Lecanorales</taxon>
        <taxon>Lecanorineae</taxon>
        <taxon>Parmeliaceae</taxon>
        <taxon>Letharia</taxon>
    </lineage>
</organism>
<dbReference type="Gene3D" id="3.40.50.1820">
    <property type="entry name" value="alpha/beta hydrolase"/>
    <property type="match status" value="1"/>
</dbReference>
<dbReference type="GO" id="GO:0097176">
    <property type="term" value="P:epoxide metabolic process"/>
    <property type="evidence" value="ECO:0007669"/>
    <property type="project" value="TreeGrafter"/>
</dbReference>
<dbReference type="InterPro" id="IPR000639">
    <property type="entry name" value="Epox_hydrolase-like"/>
</dbReference>
<dbReference type="GeneID" id="59333322"/>
<dbReference type="AlphaFoldDB" id="A0A8H6C9E1"/>
<dbReference type="InterPro" id="IPR000073">
    <property type="entry name" value="AB_hydrolase_1"/>
</dbReference>
<comment type="caution">
    <text evidence="4">The sequence shown here is derived from an EMBL/GenBank/DDBJ whole genome shotgun (WGS) entry which is preliminary data.</text>
</comment>
<sequence>MADNATTAAIKPFKIAITDTGFHVVAPSIPGFGFSSCPNKTGLKHRQDAEVMHKLVSRLHYSEYVVQGRDWGAMIVWAIAHTYPKSAKALHVNLLSLTEPDYNYKPEYTEFEERSLRQHEHFDTKGFAYYLVQNTKPRTLGFAMHDSPVAMLAWMADKLFTWSDSYPWSPTEFITWTLLHYFPGPTGGFYIYRENSATELMSGADADKFWETPTAVSAFAKGAEMVPRSWAERKANVVFWQEHESGGHFAAYEKPEQLASAVGPQAPKVRPEDIPTYFPTKFGVLDGEAFMKWILEEVGKGSRTLAEGSYHVNPGPQAHIFSSKLASVTIWMDSVNLTMTEVGLTAFNFYECSDLTTYGPTVWWDTPGFSQATITEVKNTGNNNYKQYRVPSRRWL</sequence>
<dbReference type="PANTHER" id="PTHR21661:SF35">
    <property type="entry name" value="EPOXIDE HYDROLASE"/>
    <property type="match status" value="1"/>
</dbReference>
<dbReference type="SUPFAM" id="SSF53474">
    <property type="entry name" value="alpha/beta-Hydrolases"/>
    <property type="match status" value="1"/>
</dbReference>
<dbReference type="PANTHER" id="PTHR21661">
    <property type="entry name" value="EPOXIDE HYDROLASE 1-RELATED"/>
    <property type="match status" value="1"/>
</dbReference>
<evidence type="ECO:0000259" key="3">
    <source>
        <dbReference type="Pfam" id="PF00561"/>
    </source>
</evidence>
<comment type="similarity">
    <text evidence="1">Belongs to the peptidase S33 family.</text>
</comment>
<accession>A0A8H6C9E1</accession>
<dbReference type="PRINTS" id="PR00412">
    <property type="entry name" value="EPOXHYDRLASE"/>
</dbReference>
<protein>
    <recommendedName>
        <fullName evidence="3">AB hydrolase-1 domain-containing protein</fullName>
    </recommendedName>
</protein>
<proteinExistence type="inferred from homology"/>
<dbReference type="GO" id="GO:0004301">
    <property type="term" value="F:epoxide hydrolase activity"/>
    <property type="evidence" value="ECO:0007669"/>
    <property type="project" value="TreeGrafter"/>
</dbReference>
<keyword evidence="5" id="KW-1185">Reference proteome</keyword>
<name>A0A8H6C9E1_9LECA</name>